<dbReference type="GO" id="GO:0035269">
    <property type="term" value="P:protein O-linked glycosylation via mannose"/>
    <property type="evidence" value="ECO:0007669"/>
    <property type="project" value="TreeGrafter"/>
</dbReference>
<evidence type="ECO:0000259" key="8">
    <source>
        <dbReference type="Pfam" id="PF04577"/>
    </source>
</evidence>
<evidence type="ECO:0000256" key="7">
    <source>
        <dbReference type="ARBA" id="ARBA00023180"/>
    </source>
</evidence>
<reference evidence="9" key="1">
    <citation type="submission" date="2023-03" db="EMBL/GenBank/DDBJ databases">
        <title>Massive genome expansion in bonnet fungi (Mycena s.s.) driven by repeated elements and novel gene families across ecological guilds.</title>
        <authorList>
            <consortium name="Lawrence Berkeley National Laboratory"/>
            <person name="Harder C.B."/>
            <person name="Miyauchi S."/>
            <person name="Viragh M."/>
            <person name="Kuo A."/>
            <person name="Thoen E."/>
            <person name="Andreopoulos B."/>
            <person name="Lu D."/>
            <person name="Skrede I."/>
            <person name="Drula E."/>
            <person name="Henrissat B."/>
            <person name="Morin E."/>
            <person name="Kohler A."/>
            <person name="Barry K."/>
            <person name="LaButti K."/>
            <person name="Morin E."/>
            <person name="Salamov A."/>
            <person name="Lipzen A."/>
            <person name="Mereny Z."/>
            <person name="Hegedus B."/>
            <person name="Baldrian P."/>
            <person name="Stursova M."/>
            <person name="Weitz H."/>
            <person name="Taylor A."/>
            <person name="Grigoriev I.V."/>
            <person name="Nagy L.G."/>
            <person name="Martin F."/>
            <person name="Kauserud H."/>
        </authorList>
    </citation>
    <scope>NUCLEOTIDE SEQUENCE</scope>
    <source>
        <strain evidence="9">CBHHK188m</strain>
    </source>
</reference>
<keyword evidence="6" id="KW-0472">Membrane</keyword>
<evidence type="ECO:0000256" key="2">
    <source>
        <dbReference type="ARBA" id="ARBA00022676"/>
    </source>
</evidence>
<keyword evidence="7" id="KW-0325">Glycoprotein</keyword>
<dbReference type="InterPro" id="IPR007657">
    <property type="entry name" value="Glycosyltransferase_61"/>
</dbReference>
<dbReference type="GO" id="GO:0097363">
    <property type="term" value="F:protein O-acetylglucosaminyltransferase activity"/>
    <property type="evidence" value="ECO:0007669"/>
    <property type="project" value="TreeGrafter"/>
</dbReference>
<protein>
    <recommendedName>
        <fullName evidence="8">Glycosyltransferase 61 catalytic domain-containing protein</fullName>
    </recommendedName>
</protein>
<keyword evidence="3" id="KW-0808">Transferase</keyword>
<comment type="subcellular location">
    <subcellularLocation>
        <location evidence="1">Membrane</location>
        <topology evidence="1">Single-pass membrane protein</topology>
    </subcellularLocation>
</comment>
<comment type="caution">
    <text evidence="9">The sequence shown here is derived from an EMBL/GenBank/DDBJ whole genome shotgun (WGS) entry which is preliminary data.</text>
</comment>
<keyword evidence="2" id="KW-0328">Glycosyltransferase</keyword>
<accession>A0AAD7HXA9</accession>
<evidence type="ECO:0000256" key="6">
    <source>
        <dbReference type="ARBA" id="ARBA00023136"/>
    </source>
</evidence>
<dbReference type="Proteomes" id="UP001215280">
    <property type="component" value="Unassembled WGS sequence"/>
</dbReference>
<dbReference type="Pfam" id="PF04577">
    <property type="entry name" value="Glyco_transf_61"/>
    <property type="match status" value="1"/>
</dbReference>
<evidence type="ECO:0000256" key="3">
    <source>
        <dbReference type="ARBA" id="ARBA00022679"/>
    </source>
</evidence>
<dbReference type="PANTHER" id="PTHR20961">
    <property type="entry name" value="GLYCOSYLTRANSFERASE"/>
    <property type="match status" value="1"/>
</dbReference>
<dbReference type="EMBL" id="JARJLG010000196">
    <property type="protein sequence ID" value="KAJ7729707.1"/>
    <property type="molecule type" value="Genomic_DNA"/>
</dbReference>
<evidence type="ECO:0000256" key="1">
    <source>
        <dbReference type="ARBA" id="ARBA00004167"/>
    </source>
</evidence>
<proteinExistence type="predicted"/>
<keyword evidence="10" id="KW-1185">Reference proteome</keyword>
<evidence type="ECO:0000313" key="9">
    <source>
        <dbReference type="EMBL" id="KAJ7729707.1"/>
    </source>
</evidence>
<organism evidence="9 10">
    <name type="scientific">Mycena maculata</name>
    <dbReference type="NCBI Taxonomy" id="230809"/>
    <lineage>
        <taxon>Eukaryota</taxon>
        <taxon>Fungi</taxon>
        <taxon>Dikarya</taxon>
        <taxon>Basidiomycota</taxon>
        <taxon>Agaricomycotina</taxon>
        <taxon>Agaricomycetes</taxon>
        <taxon>Agaricomycetidae</taxon>
        <taxon>Agaricales</taxon>
        <taxon>Marasmiineae</taxon>
        <taxon>Mycenaceae</taxon>
        <taxon>Mycena</taxon>
    </lineage>
</organism>
<name>A0AAD7HXA9_9AGAR</name>
<dbReference type="AlphaFoldDB" id="A0AAD7HXA9"/>
<sequence length="506" mass="56185">MAPRLAFTRRDAILLLLGAAFTRLWFIFAGDDDRDRPIYIDAVHTDTITITITEATATTLTVSPAPTQADPFPATSLVAHAPGWTLFEDVYMSNGTLFIVSDNPSEFPEIRMMISTGLIALNEPENIAAREPTSHEMAIISTQEARSRWGANGISATAILPVEGNTFLVNEPAQFLRHYFHFVAELFFGAQVFWHGAFFRNRDPSSSVPPIHRLIFTHSNSHGWHDEPGLNTFFLQAAFPSIHVEVHEAWDDRIALTAKGSRVWRFPRLLLSDRSAAHRGQICGTQTQRIASEAWKYMQAKHQLMGIRGTEWWEPVRTAVLRLAKTPKVSSGDVGSQAALGGISAMDAPKKVVISYISRQTTSRRRLTDESHAGLVAALTQLVQSKGDSWELNVLETDKMTKEEQLQVAGRTDILLGVHGNGLTHLVMMPPTPISTVIEIFYPGGYAHDYEWTATALRKSHFAIWNDSVQTAQQLPTYPEGFHGSQIPVDGPTVARLIDHHLAGRL</sequence>
<feature type="domain" description="Glycosyltransferase 61 catalytic" evidence="8">
    <location>
        <begin position="344"/>
        <end position="432"/>
    </location>
</feature>
<dbReference type="GO" id="GO:0005783">
    <property type="term" value="C:endoplasmic reticulum"/>
    <property type="evidence" value="ECO:0007669"/>
    <property type="project" value="TreeGrafter"/>
</dbReference>
<evidence type="ECO:0000313" key="10">
    <source>
        <dbReference type="Proteomes" id="UP001215280"/>
    </source>
</evidence>
<dbReference type="InterPro" id="IPR049625">
    <property type="entry name" value="Glyco_transf_61_cat"/>
</dbReference>
<dbReference type="GO" id="GO:0016020">
    <property type="term" value="C:membrane"/>
    <property type="evidence" value="ECO:0007669"/>
    <property type="project" value="UniProtKB-SubCell"/>
</dbReference>
<keyword evidence="4" id="KW-0812">Transmembrane</keyword>
<dbReference type="PANTHER" id="PTHR20961:SF38">
    <property type="entry name" value="PROTEIN O-LINKED-MANNOSE BETA-1,4-N-ACETYLGLUCOSAMINYLTRANSFERASE 2"/>
    <property type="match status" value="1"/>
</dbReference>
<keyword evidence="5" id="KW-1133">Transmembrane helix</keyword>
<evidence type="ECO:0000256" key="5">
    <source>
        <dbReference type="ARBA" id="ARBA00022989"/>
    </source>
</evidence>
<gene>
    <name evidence="9" type="ORF">DFH07DRAFT_849928</name>
</gene>
<evidence type="ECO:0000256" key="4">
    <source>
        <dbReference type="ARBA" id="ARBA00022692"/>
    </source>
</evidence>